<name>A0ABR3GXC5_9PEZI</name>
<feature type="compositionally biased region" description="Basic and acidic residues" evidence="1">
    <location>
        <begin position="69"/>
        <end position="93"/>
    </location>
</feature>
<evidence type="ECO:0000313" key="3">
    <source>
        <dbReference type="Proteomes" id="UP001447188"/>
    </source>
</evidence>
<accession>A0ABR3GXC5</accession>
<feature type="region of interest" description="Disordered" evidence="1">
    <location>
        <begin position="515"/>
        <end position="534"/>
    </location>
</feature>
<evidence type="ECO:0000256" key="1">
    <source>
        <dbReference type="SAM" id="MobiDB-lite"/>
    </source>
</evidence>
<feature type="region of interest" description="Disordered" evidence="1">
    <location>
        <begin position="469"/>
        <end position="503"/>
    </location>
</feature>
<sequence length="635" mass="69371">MSFLMMVLVGTIAGTGLAIVRLFISWCTCGDDDKNIDPNRRPPGTRHDDYLVNSGGPLDSWLVLPVETEDRTGGKHARRVDGNHKSDDPKDLVDNGALNKSQFLLPDELPSSREQREKKIDSKPLFGDGGTPNDRFQEETNGRDRLITTGESVEDTVHRVPVTDGLDDAVHRIFPVSKLTTPEMPAPSRIFSRTMLQGLPVNSHTGIPKDRQSEEVTGSLTSEKPQIRNFHGSGKRVSDPPKLFSAEKLPTATSRVRYHERRKRGEDGIKFSAPVYKADNAGGFRIQIPAPDTHKNFRSLNNTSQTTAPVSRTFRRISNDELTKKNVLPVSFNFQAAKDPLVSIVGKPGGKKRDLRFANIPRPLGYTPYTSSGEPRATFAPEIAVAAAENKKADKGGDQRDVFNQIPFDLASLNTNPCRNLAGTVSLKREGVNPVKIEKVSGPIAKKLSAKGPFLVSVPTLTSVEFTSNSRSFERTGGIETTQSSVGDTGTKVSGPTGLMEGLPLPVSRTRLISTPRPRKANTPPALNFTPGRKFRNPSHFPQTLPIFQGAPGNQPKTTKIFESTAKETADFLNGQKRVLQDGSLKKPLVGRVKLVSKIDGKDPRFTYTTWAKAGSKRSRGAHNCQQAGGCRGCD</sequence>
<reference evidence="2 3" key="1">
    <citation type="submission" date="2024-02" db="EMBL/GenBank/DDBJ databases">
        <title>Discinaceae phylogenomics.</title>
        <authorList>
            <person name="Dirks A.C."/>
            <person name="James T.Y."/>
        </authorList>
    </citation>
    <scope>NUCLEOTIDE SEQUENCE [LARGE SCALE GENOMIC DNA]</scope>
    <source>
        <strain evidence="2 3">ACD0624</strain>
    </source>
</reference>
<dbReference type="Proteomes" id="UP001447188">
    <property type="component" value="Unassembled WGS sequence"/>
</dbReference>
<feature type="region of interest" description="Disordered" evidence="1">
    <location>
        <begin position="202"/>
        <end position="243"/>
    </location>
</feature>
<feature type="compositionally biased region" description="Polar residues" evidence="1">
    <location>
        <begin position="479"/>
        <end position="494"/>
    </location>
</feature>
<protein>
    <submittedName>
        <fullName evidence="2">Uncharacterized protein</fullName>
    </submittedName>
</protein>
<evidence type="ECO:0000313" key="2">
    <source>
        <dbReference type="EMBL" id="KAL0640603.1"/>
    </source>
</evidence>
<feature type="compositionally biased region" description="Basic and acidic residues" evidence="1">
    <location>
        <begin position="110"/>
        <end position="122"/>
    </location>
</feature>
<comment type="caution">
    <text evidence="2">The sequence shown here is derived from an EMBL/GenBank/DDBJ whole genome shotgun (WGS) entry which is preliminary data.</text>
</comment>
<organism evidence="2 3">
    <name type="scientific">Discina gigas</name>
    <dbReference type="NCBI Taxonomy" id="1032678"/>
    <lineage>
        <taxon>Eukaryota</taxon>
        <taxon>Fungi</taxon>
        <taxon>Dikarya</taxon>
        <taxon>Ascomycota</taxon>
        <taxon>Pezizomycotina</taxon>
        <taxon>Pezizomycetes</taxon>
        <taxon>Pezizales</taxon>
        <taxon>Discinaceae</taxon>
        <taxon>Discina</taxon>
    </lineage>
</organism>
<feature type="compositionally biased region" description="Polar residues" evidence="1">
    <location>
        <begin position="215"/>
        <end position="224"/>
    </location>
</feature>
<proteinExistence type="predicted"/>
<keyword evidence="3" id="KW-1185">Reference proteome</keyword>
<gene>
    <name evidence="2" type="ORF">Q9L58_000267</name>
</gene>
<dbReference type="EMBL" id="JBBBZM010000002">
    <property type="protein sequence ID" value="KAL0640603.1"/>
    <property type="molecule type" value="Genomic_DNA"/>
</dbReference>
<feature type="region of interest" description="Disordered" evidence="1">
    <location>
        <begin position="69"/>
        <end position="140"/>
    </location>
</feature>